<dbReference type="SMART" id="SM00657">
    <property type="entry name" value="RPOL4c"/>
    <property type="match status" value="1"/>
</dbReference>
<accession>A0AAN6Q0V4</accession>
<name>A0AAN6Q0V4_9PEZI</name>
<proteinExistence type="inferred from homology"/>
<dbReference type="AlphaFoldDB" id="A0AAN6Q0V4"/>
<comment type="caution">
    <text evidence="9">The sequence shown here is derived from an EMBL/GenBank/DDBJ whole genome shotgun (WGS) entry which is preliminary data.</text>
</comment>
<protein>
    <recommendedName>
        <fullName evidence="3">DNA-directed RNA polymerase III subunit RPC9</fullName>
    </recommendedName>
</protein>
<reference evidence="9" key="2">
    <citation type="submission" date="2023-05" db="EMBL/GenBank/DDBJ databases">
        <authorList>
            <consortium name="Lawrence Berkeley National Laboratory"/>
            <person name="Steindorff A."/>
            <person name="Hensen N."/>
            <person name="Bonometti L."/>
            <person name="Westerberg I."/>
            <person name="Brannstrom I.O."/>
            <person name="Guillou S."/>
            <person name="Cros-Aarteil S."/>
            <person name="Calhoun S."/>
            <person name="Haridas S."/>
            <person name="Kuo A."/>
            <person name="Mondo S."/>
            <person name="Pangilinan J."/>
            <person name="Riley R."/>
            <person name="Labutti K."/>
            <person name="Andreopoulos B."/>
            <person name="Lipzen A."/>
            <person name="Chen C."/>
            <person name="Yanf M."/>
            <person name="Daum C."/>
            <person name="Ng V."/>
            <person name="Clum A."/>
            <person name="Ohm R."/>
            <person name="Martin F."/>
            <person name="Silar P."/>
            <person name="Natvig D."/>
            <person name="Lalanne C."/>
            <person name="Gautier V."/>
            <person name="Ament-Velasquez S.L."/>
            <person name="Kruys A."/>
            <person name="Hutchinson M.I."/>
            <person name="Powell A.J."/>
            <person name="Barry K."/>
            <person name="Miller A.N."/>
            <person name="Grigoriev I.V."/>
            <person name="Debuchy R."/>
            <person name="Gladieux P."/>
            <person name="Thoren M.H."/>
            <person name="Johannesson H."/>
        </authorList>
    </citation>
    <scope>NUCLEOTIDE SEQUENCE</scope>
    <source>
        <strain evidence="9">CBS 757.83</strain>
    </source>
</reference>
<dbReference type="PANTHER" id="PTHR15561:SF0">
    <property type="entry name" value="DNA-DIRECTED RNA POLYMERASE III SUBUNIT RPC9"/>
    <property type="match status" value="1"/>
</dbReference>
<feature type="compositionally biased region" description="Acidic residues" evidence="7">
    <location>
        <begin position="142"/>
        <end position="155"/>
    </location>
</feature>
<dbReference type="GO" id="GO:0005666">
    <property type="term" value="C:RNA polymerase III complex"/>
    <property type="evidence" value="ECO:0007669"/>
    <property type="project" value="InterPro"/>
</dbReference>
<keyword evidence="5" id="KW-0804">Transcription</keyword>
<dbReference type="InterPro" id="IPR005574">
    <property type="entry name" value="Rpb4/RPC9"/>
</dbReference>
<evidence type="ECO:0000256" key="3">
    <source>
        <dbReference type="ARBA" id="ARBA00016672"/>
    </source>
</evidence>
<keyword evidence="10" id="KW-1185">Reference proteome</keyword>
<comment type="subcellular location">
    <subcellularLocation>
        <location evidence="1">Nucleus</location>
    </subcellularLocation>
</comment>
<feature type="region of interest" description="Disordered" evidence="7">
    <location>
        <begin position="136"/>
        <end position="165"/>
    </location>
</feature>
<organism evidence="9 10">
    <name type="scientific">Parathielavia hyrcaniae</name>
    <dbReference type="NCBI Taxonomy" id="113614"/>
    <lineage>
        <taxon>Eukaryota</taxon>
        <taxon>Fungi</taxon>
        <taxon>Dikarya</taxon>
        <taxon>Ascomycota</taxon>
        <taxon>Pezizomycotina</taxon>
        <taxon>Sordariomycetes</taxon>
        <taxon>Sordariomycetidae</taxon>
        <taxon>Sordariales</taxon>
        <taxon>Chaetomiaceae</taxon>
        <taxon>Parathielavia</taxon>
    </lineage>
</organism>
<reference evidence="9" key="1">
    <citation type="journal article" date="2023" name="Mol. Phylogenet. Evol.">
        <title>Genome-scale phylogeny and comparative genomics of the fungal order Sordariales.</title>
        <authorList>
            <person name="Hensen N."/>
            <person name="Bonometti L."/>
            <person name="Westerberg I."/>
            <person name="Brannstrom I.O."/>
            <person name="Guillou S."/>
            <person name="Cros-Aarteil S."/>
            <person name="Calhoun S."/>
            <person name="Haridas S."/>
            <person name="Kuo A."/>
            <person name="Mondo S."/>
            <person name="Pangilinan J."/>
            <person name="Riley R."/>
            <person name="LaButti K."/>
            <person name="Andreopoulos B."/>
            <person name="Lipzen A."/>
            <person name="Chen C."/>
            <person name="Yan M."/>
            <person name="Daum C."/>
            <person name="Ng V."/>
            <person name="Clum A."/>
            <person name="Steindorff A."/>
            <person name="Ohm R.A."/>
            <person name="Martin F."/>
            <person name="Silar P."/>
            <person name="Natvig D.O."/>
            <person name="Lalanne C."/>
            <person name="Gautier V."/>
            <person name="Ament-Velasquez S.L."/>
            <person name="Kruys A."/>
            <person name="Hutchinson M.I."/>
            <person name="Powell A.J."/>
            <person name="Barry K."/>
            <person name="Miller A.N."/>
            <person name="Grigoriev I.V."/>
            <person name="Debuchy R."/>
            <person name="Gladieux P."/>
            <person name="Hiltunen Thoren M."/>
            <person name="Johannesson H."/>
        </authorList>
    </citation>
    <scope>NUCLEOTIDE SEQUENCE</scope>
    <source>
        <strain evidence="9">CBS 757.83</strain>
    </source>
</reference>
<keyword evidence="6" id="KW-0539">Nucleus</keyword>
<evidence type="ECO:0000256" key="1">
    <source>
        <dbReference type="ARBA" id="ARBA00004123"/>
    </source>
</evidence>
<keyword evidence="4" id="KW-0240">DNA-directed RNA polymerase</keyword>
<dbReference type="InterPro" id="IPR038324">
    <property type="entry name" value="Rpb4/RPC9_sf"/>
</dbReference>
<dbReference type="GO" id="GO:0000166">
    <property type="term" value="F:nucleotide binding"/>
    <property type="evidence" value="ECO:0007669"/>
    <property type="project" value="InterPro"/>
</dbReference>
<evidence type="ECO:0000256" key="5">
    <source>
        <dbReference type="ARBA" id="ARBA00023163"/>
    </source>
</evidence>
<dbReference type="EMBL" id="MU863635">
    <property type="protein sequence ID" value="KAK4101535.1"/>
    <property type="molecule type" value="Genomic_DNA"/>
</dbReference>
<evidence type="ECO:0000256" key="7">
    <source>
        <dbReference type="SAM" id="MobiDB-lite"/>
    </source>
</evidence>
<evidence type="ECO:0000313" key="9">
    <source>
        <dbReference type="EMBL" id="KAK4101535.1"/>
    </source>
</evidence>
<feature type="domain" description="RNA polymerase Rpb4/RPC9 core" evidence="8">
    <location>
        <begin position="1"/>
        <end position="136"/>
    </location>
</feature>
<sequence>MKILESQNALLSNYEVYQHIMDQRTRNKAQNRRVPGNAHEVMTEVVTYLKEKPSPLEKQDETQTYSPAAISRLLEKLREANLPSELTKGEILSILNLRPLSSAVLSTAIEDMEERFGDEEQNKIVDIVGEVLGRLEPAEGAAGDEMDAEGEEMDVEAVPSVENGY</sequence>
<evidence type="ECO:0000256" key="4">
    <source>
        <dbReference type="ARBA" id="ARBA00022478"/>
    </source>
</evidence>
<dbReference type="InterPro" id="IPR038846">
    <property type="entry name" value="RPC9"/>
</dbReference>
<dbReference type="InterPro" id="IPR006590">
    <property type="entry name" value="RNA_pol_Rpb4/RPC9_core"/>
</dbReference>
<dbReference type="SUPFAM" id="SSF47819">
    <property type="entry name" value="HRDC-like"/>
    <property type="match status" value="1"/>
</dbReference>
<dbReference type="Proteomes" id="UP001305647">
    <property type="component" value="Unassembled WGS sequence"/>
</dbReference>
<comment type="similarity">
    <text evidence="2">Belongs to the eukaryotic RPC9 RNA polymerase subunit family.</text>
</comment>
<dbReference type="PANTHER" id="PTHR15561">
    <property type="entry name" value="CALCITONIN GENE-RELATED PEPTIDE-RECEPTOR COMPONENT PROTEIN"/>
    <property type="match status" value="1"/>
</dbReference>
<gene>
    <name evidence="9" type="ORF">N658DRAFT_425534</name>
</gene>
<evidence type="ECO:0000259" key="8">
    <source>
        <dbReference type="SMART" id="SM00657"/>
    </source>
</evidence>
<dbReference type="InterPro" id="IPR010997">
    <property type="entry name" value="HRDC-like_sf"/>
</dbReference>
<dbReference type="Gene3D" id="1.20.1250.40">
    <property type="match status" value="1"/>
</dbReference>
<evidence type="ECO:0000256" key="2">
    <source>
        <dbReference type="ARBA" id="ARBA00006898"/>
    </source>
</evidence>
<evidence type="ECO:0000256" key="6">
    <source>
        <dbReference type="ARBA" id="ARBA00023242"/>
    </source>
</evidence>
<evidence type="ECO:0000313" key="10">
    <source>
        <dbReference type="Proteomes" id="UP001305647"/>
    </source>
</evidence>
<dbReference type="Pfam" id="PF03874">
    <property type="entry name" value="RNA_pol_Rpb4"/>
    <property type="match status" value="1"/>
</dbReference>
<dbReference type="GO" id="GO:0006384">
    <property type="term" value="P:transcription initiation at RNA polymerase III promoter"/>
    <property type="evidence" value="ECO:0007669"/>
    <property type="project" value="InterPro"/>
</dbReference>